<comment type="function">
    <text evidence="9 10">Zinc phosphodiesterase, which displays some tRNA 3'-processing endonuclease activity. Probably involved in tRNA maturation, by removing a 3'-trailer from precursor tRNA.</text>
</comment>
<feature type="binding site" evidence="10">
    <location>
        <position position="65"/>
    </location>
    <ligand>
        <name>Zn(2+)</name>
        <dbReference type="ChEBI" id="CHEBI:29105"/>
        <label>1</label>
        <note>catalytic</note>
    </ligand>
</feature>
<dbReference type="NCBIfam" id="TIGR02651">
    <property type="entry name" value="RNase_Z"/>
    <property type="match status" value="1"/>
</dbReference>
<keyword evidence="3 10" id="KW-0819">tRNA processing</keyword>
<dbReference type="Proteomes" id="UP000184016">
    <property type="component" value="Unassembled WGS sequence"/>
</dbReference>
<keyword evidence="4 10" id="KW-0540">Nuclease</keyword>
<gene>
    <name evidence="10" type="primary">rnz</name>
    <name evidence="11" type="ORF">SAMN05443507_11480</name>
</gene>
<dbReference type="PANTHER" id="PTHR46018:SF2">
    <property type="entry name" value="ZINC PHOSPHODIESTERASE ELAC PROTEIN 1"/>
    <property type="match status" value="1"/>
</dbReference>
<accession>A0A1M6SSW2</accession>
<feature type="binding site" evidence="10">
    <location>
        <position position="68"/>
    </location>
    <ligand>
        <name>Zn(2+)</name>
        <dbReference type="ChEBI" id="CHEBI:29105"/>
        <label>2</label>
        <note>catalytic</note>
    </ligand>
</feature>
<evidence type="ECO:0000313" key="12">
    <source>
        <dbReference type="Proteomes" id="UP000184016"/>
    </source>
</evidence>
<name>A0A1M6SSW2_9BACL</name>
<evidence type="ECO:0000256" key="4">
    <source>
        <dbReference type="ARBA" id="ARBA00022722"/>
    </source>
</evidence>
<dbReference type="EMBL" id="FRAF01000014">
    <property type="protein sequence ID" value="SHK47813.1"/>
    <property type="molecule type" value="Genomic_DNA"/>
</dbReference>
<organism evidence="11 12">
    <name type="scientific">Alicyclobacillus tolerans</name>
    <dbReference type="NCBI Taxonomy" id="90970"/>
    <lineage>
        <taxon>Bacteria</taxon>
        <taxon>Bacillati</taxon>
        <taxon>Bacillota</taxon>
        <taxon>Bacilli</taxon>
        <taxon>Bacillales</taxon>
        <taxon>Alicyclobacillaceae</taxon>
        <taxon>Alicyclobacillus</taxon>
    </lineage>
</organism>
<dbReference type="SUPFAM" id="SSF56281">
    <property type="entry name" value="Metallo-hydrolase/oxidoreductase"/>
    <property type="match status" value="1"/>
</dbReference>
<dbReference type="Gene3D" id="3.60.15.10">
    <property type="entry name" value="Ribonuclease Z/Hydroxyacylglutathione hydrolase-like"/>
    <property type="match status" value="1"/>
</dbReference>
<keyword evidence="6 10" id="KW-0255">Endonuclease</keyword>
<evidence type="ECO:0000256" key="7">
    <source>
        <dbReference type="ARBA" id="ARBA00022801"/>
    </source>
</evidence>
<dbReference type="Pfam" id="PF23023">
    <property type="entry name" value="Anti-Pycsar_Apyc1"/>
    <property type="match status" value="1"/>
</dbReference>
<keyword evidence="12" id="KW-1185">Reference proteome</keyword>
<feature type="active site" description="Proton acceptor" evidence="10">
    <location>
        <position position="67"/>
    </location>
</feature>
<evidence type="ECO:0000256" key="5">
    <source>
        <dbReference type="ARBA" id="ARBA00022723"/>
    </source>
</evidence>
<dbReference type="AlphaFoldDB" id="A0A1M6SSW2"/>
<dbReference type="FunFam" id="3.60.15.10:FF:000002">
    <property type="entry name" value="Ribonuclease Z"/>
    <property type="match status" value="1"/>
</dbReference>
<dbReference type="CDD" id="cd07717">
    <property type="entry name" value="RNaseZ_ZiPD-like_MBL-fold"/>
    <property type="match status" value="1"/>
</dbReference>
<evidence type="ECO:0000256" key="1">
    <source>
        <dbReference type="ARBA" id="ARBA00011738"/>
    </source>
</evidence>
<proteinExistence type="inferred from homology"/>
<keyword evidence="8 10" id="KW-0862">Zinc</keyword>
<comment type="similarity">
    <text evidence="10">Belongs to the RNase Z family.</text>
</comment>
<feature type="binding site" evidence="10">
    <location>
        <position position="269"/>
    </location>
    <ligand>
        <name>Zn(2+)</name>
        <dbReference type="ChEBI" id="CHEBI:29105"/>
        <label>2</label>
        <note>catalytic</note>
    </ligand>
</feature>
<comment type="cofactor">
    <cofactor evidence="10">
        <name>Zn(2+)</name>
        <dbReference type="ChEBI" id="CHEBI:29105"/>
    </cofactor>
    <text evidence="10">Binds 2 Zn(2+) ions.</text>
</comment>
<comment type="catalytic activity">
    <reaction evidence="10">
        <text>Endonucleolytic cleavage of RNA, removing extra 3' nucleotides from tRNA precursor, generating 3' termini of tRNAs. A 3'-hydroxy group is left at the tRNA terminus and a 5'-phosphoryl group is left at the trailer molecule.</text>
        <dbReference type="EC" id="3.1.26.11"/>
    </reaction>
</comment>
<dbReference type="InterPro" id="IPR036866">
    <property type="entry name" value="RibonucZ/Hydroxyglut_hydro"/>
</dbReference>
<dbReference type="NCBIfam" id="NF000801">
    <property type="entry name" value="PRK00055.1-3"/>
    <property type="match status" value="1"/>
</dbReference>
<dbReference type="STRING" id="1830138.SAMN05443507_11480"/>
<evidence type="ECO:0000256" key="3">
    <source>
        <dbReference type="ARBA" id="ARBA00022694"/>
    </source>
</evidence>
<feature type="binding site" evidence="10">
    <location>
        <position position="63"/>
    </location>
    <ligand>
        <name>Zn(2+)</name>
        <dbReference type="ChEBI" id="CHEBI:29105"/>
        <label>1</label>
        <note>catalytic</note>
    </ligand>
</feature>
<keyword evidence="5 10" id="KW-0479">Metal-binding</keyword>
<dbReference type="GO" id="GO:0042781">
    <property type="term" value="F:3'-tRNA processing endoribonuclease activity"/>
    <property type="evidence" value="ECO:0007669"/>
    <property type="project" value="UniProtKB-UniRule"/>
</dbReference>
<protein>
    <recommendedName>
        <fullName evidence="2 10">Ribonuclease Z</fullName>
        <shortName evidence="10">RNase Z</shortName>
        <ecNumber evidence="2 10">3.1.26.11</ecNumber>
    </recommendedName>
    <alternativeName>
        <fullName evidence="10">tRNA 3 endonuclease</fullName>
    </alternativeName>
    <alternativeName>
        <fullName evidence="10">tRNase Z</fullName>
    </alternativeName>
</protein>
<dbReference type="GO" id="GO:0008270">
    <property type="term" value="F:zinc ion binding"/>
    <property type="evidence" value="ECO:0007669"/>
    <property type="project" value="UniProtKB-UniRule"/>
</dbReference>
<dbReference type="OrthoDB" id="9800940at2"/>
<evidence type="ECO:0000256" key="9">
    <source>
        <dbReference type="ARBA" id="ARBA00057812"/>
    </source>
</evidence>
<dbReference type="GO" id="GO:0042802">
    <property type="term" value="F:identical protein binding"/>
    <property type="evidence" value="ECO:0007669"/>
    <property type="project" value="UniProtKB-ARBA"/>
</dbReference>
<sequence>MELYFLGTGAGLPSKRRNVSSLALRLESERSSFWLFDCGEGTQQRMLNSPLSPQKLEKVFISHLHGDHLYGLPGMMASRGFQGGESPVVIYGPHGVEDFLKTAFSVSHTYLPYHVQFVTIYDGWSFEDDQFQIHCRVLNHTITSYGFRIEEKEKPGRLRAEQLQLLGISPGPLYGDLKKGLDVRLPDGTILRSKDYLDPPRPGRIITLLGDTRPTEVSIDLAHQSDWLVHEGTYRHSDAHLALNHGHSTNVEAAMIAKKAGSQCLILTHLSARYNEKELHDYWQEAAAIFPNTLIAHDHMSIPLS</sequence>
<evidence type="ECO:0000313" key="11">
    <source>
        <dbReference type="EMBL" id="SHK47813.1"/>
    </source>
</evidence>
<feature type="binding site" evidence="10">
    <location>
        <position position="140"/>
    </location>
    <ligand>
        <name>Zn(2+)</name>
        <dbReference type="ChEBI" id="CHEBI:29105"/>
        <label>1</label>
        <note>catalytic</note>
    </ligand>
</feature>
<evidence type="ECO:0000256" key="2">
    <source>
        <dbReference type="ARBA" id="ARBA00012477"/>
    </source>
</evidence>
<dbReference type="EC" id="3.1.26.11" evidence="2 10"/>
<evidence type="ECO:0000256" key="6">
    <source>
        <dbReference type="ARBA" id="ARBA00022759"/>
    </source>
</evidence>
<comment type="subunit">
    <text evidence="1 10">Homodimer.</text>
</comment>
<feature type="binding site" evidence="10">
    <location>
        <position position="67"/>
    </location>
    <ligand>
        <name>Zn(2+)</name>
        <dbReference type="ChEBI" id="CHEBI:29105"/>
        <label>2</label>
        <note>catalytic</note>
    </ligand>
</feature>
<evidence type="ECO:0000256" key="10">
    <source>
        <dbReference type="HAMAP-Rule" id="MF_01818"/>
    </source>
</evidence>
<reference evidence="12" key="1">
    <citation type="submission" date="2016-11" db="EMBL/GenBank/DDBJ databases">
        <authorList>
            <person name="Varghese N."/>
            <person name="Submissions S."/>
        </authorList>
    </citation>
    <scope>NUCLEOTIDE SEQUENCE [LARGE SCALE GENOMIC DNA]</scope>
    <source>
        <strain evidence="12">USBA-503</strain>
    </source>
</reference>
<feature type="binding site" evidence="10">
    <location>
        <position position="211"/>
    </location>
    <ligand>
        <name>Zn(2+)</name>
        <dbReference type="ChEBI" id="CHEBI:29105"/>
        <label>1</label>
        <note>catalytic</note>
    </ligand>
</feature>
<dbReference type="HAMAP" id="MF_01818">
    <property type="entry name" value="RNase_Z_BN"/>
    <property type="match status" value="1"/>
</dbReference>
<feature type="binding site" evidence="10">
    <location>
        <position position="211"/>
    </location>
    <ligand>
        <name>Zn(2+)</name>
        <dbReference type="ChEBI" id="CHEBI:29105"/>
        <label>2</label>
        <note>catalytic</note>
    </ligand>
</feature>
<dbReference type="RefSeq" id="WP_072874339.1">
    <property type="nucleotide sequence ID" value="NZ_FRAF01000014.1"/>
</dbReference>
<evidence type="ECO:0000256" key="8">
    <source>
        <dbReference type="ARBA" id="ARBA00022833"/>
    </source>
</evidence>
<dbReference type="PANTHER" id="PTHR46018">
    <property type="entry name" value="ZINC PHOSPHODIESTERASE ELAC PROTEIN 1"/>
    <property type="match status" value="1"/>
</dbReference>
<dbReference type="InterPro" id="IPR013471">
    <property type="entry name" value="RNase_Z/BN"/>
</dbReference>
<keyword evidence="7 10" id="KW-0378">Hydrolase</keyword>